<feature type="domain" description="Gnk2-homologous" evidence="5">
    <location>
        <begin position="22"/>
        <end position="128"/>
    </location>
</feature>
<accession>W9RRT8</accession>
<dbReference type="eggNOG" id="ENOG502QWDY">
    <property type="taxonomic scope" value="Eukaryota"/>
</dbReference>
<keyword evidence="3" id="KW-0472">Membrane</keyword>
<evidence type="ECO:0000256" key="1">
    <source>
        <dbReference type="ARBA" id="ARBA00022729"/>
    </source>
</evidence>
<gene>
    <name evidence="6" type="ORF">L484_011716</name>
</gene>
<keyword evidence="3" id="KW-0812">Transmembrane</keyword>
<sequence>MGHHPNLVFLLYIITRLGNLTYAQTPFCSNGGVYSTNSSYNNNLKHILSSLPSNIIATTSGFYNVTVGKDRDKVYALSLCRRDLASKDCYDCINSATKAAMEKCPNQKEAILWGAGSICMLRYSNRDIFGSMEVKPSFSMPNPNNISTDLDKFNKTLHGLVGSLVEKASLGSDVKFGAGSVNNSVYALVQCTPDISQDDCSVCLRGALDEVSNCCGGKEGGRFFRPSCFVWFELFKFYDDQFGGYDASLSPPLLGNSPTEPAVTSPPTSVKGNKSSTSQTVIIIIVPILGLVTLLAIGCAILLYRRSRQGLHDNDRNKSLESLQFDLRMIKEATDDFSDANKLGQGGFGSVYKKFGFISKGTRVEAWLEKRNRIATCRAWSGQSVLARSEWRTAVAASLGAQAGIAGPTREKAETRTNVCVEGTRALRPCVLVTRARKSEQTWESWNQFVARLTQLSLSLIGLCGSAERLGSGWLKTWLSWLIFV</sequence>
<feature type="transmembrane region" description="Helical" evidence="3">
    <location>
        <begin position="281"/>
        <end position="304"/>
    </location>
</feature>
<dbReference type="STRING" id="981085.W9RRT8"/>
<protein>
    <recommendedName>
        <fullName evidence="5">Gnk2-homologous domain-containing protein</fullName>
    </recommendedName>
</protein>
<dbReference type="PANTHER" id="PTHR32099:SF42">
    <property type="entry name" value="CYSTEINE-RICH RECEPTOR-LIKE PROTEIN KINASE 9-RELATED"/>
    <property type="match status" value="1"/>
</dbReference>
<dbReference type="EMBL" id="KE345093">
    <property type="protein sequence ID" value="EXB93722.1"/>
    <property type="molecule type" value="Genomic_DNA"/>
</dbReference>
<keyword evidence="7" id="KW-1185">Reference proteome</keyword>
<evidence type="ECO:0000313" key="6">
    <source>
        <dbReference type="EMBL" id="EXB93722.1"/>
    </source>
</evidence>
<dbReference type="Pfam" id="PF01657">
    <property type="entry name" value="Stress-antifung"/>
    <property type="match status" value="2"/>
</dbReference>
<dbReference type="Proteomes" id="UP000030645">
    <property type="component" value="Unassembled WGS sequence"/>
</dbReference>
<dbReference type="Gene3D" id="3.30.200.20">
    <property type="entry name" value="Phosphorylase Kinase, domain 1"/>
    <property type="match status" value="1"/>
</dbReference>
<feature type="signal peptide" evidence="4">
    <location>
        <begin position="1"/>
        <end position="23"/>
    </location>
</feature>
<dbReference type="FunFam" id="3.30.430.20:FF:000003">
    <property type="entry name" value="Cysteine-rich RLK (RECEPTOR-like protein kinase) 10"/>
    <property type="match status" value="1"/>
</dbReference>
<keyword evidence="3" id="KW-1133">Transmembrane helix</keyword>
<dbReference type="Gene3D" id="3.30.430.20">
    <property type="entry name" value="Gnk2 domain, C-X8-C-X2-C motif"/>
    <property type="match status" value="2"/>
</dbReference>
<evidence type="ECO:0000313" key="7">
    <source>
        <dbReference type="Proteomes" id="UP000030645"/>
    </source>
</evidence>
<evidence type="ECO:0000256" key="3">
    <source>
        <dbReference type="SAM" id="Phobius"/>
    </source>
</evidence>
<dbReference type="PROSITE" id="PS51473">
    <property type="entry name" value="GNK2"/>
    <property type="match status" value="2"/>
</dbReference>
<dbReference type="CDD" id="cd23509">
    <property type="entry name" value="Gnk2-like"/>
    <property type="match status" value="2"/>
</dbReference>
<keyword evidence="1 4" id="KW-0732">Signal</keyword>
<dbReference type="InterPro" id="IPR038408">
    <property type="entry name" value="GNK2_sf"/>
</dbReference>
<name>W9RRT8_9ROSA</name>
<reference evidence="7" key="1">
    <citation type="submission" date="2013-01" db="EMBL/GenBank/DDBJ databases">
        <title>Draft Genome Sequence of a Mulberry Tree, Morus notabilis C.K. Schneid.</title>
        <authorList>
            <person name="He N."/>
            <person name="Zhao S."/>
        </authorList>
    </citation>
    <scope>NUCLEOTIDE SEQUENCE</scope>
</reference>
<keyword evidence="2" id="KW-0677">Repeat</keyword>
<organism evidence="6 7">
    <name type="scientific">Morus notabilis</name>
    <dbReference type="NCBI Taxonomy" id="981085"/>
    <lineage>
        <taxon>Eukaryota</taxon>
        <taxon>Viridiplantae</taxon>
        <taxon>Streptophyta</taxon>
        <taxon>Embryophyta</taxon>
        <taxon>Tracheophyta</taxon>
        <taxon>Spermatophyta</taxon>
        <taxon>Magnoliopsida</taxon>
        <taxon>eudicotyledons</taxon>
        <taxon>Gunneridae</taxon>
        <taxon>Pentapetalae</taxon>
        <taxon>rosids</taxon>
        <taxon>fabids</taxon>
        <taxon>Rosales</taxon>
        <taxon>Moraceae</taxon>
        <taxon>Moreae</taxon>
        <taxon>Morus</taxon>
    </lineage>
</organism>
<feature type="chain" id="PRO_5004928835" description="Gnk2-homologous domain-containing protein" evidence="4">
    <location>
        <begin position="24"/>
        <end position="485"/>
    </location>
</feature>
<feature type="domain" description="Gnk2-homologous" evidence="5">
    <location>
        <begin position="134"/>
        <end position="237"/>
    </location>
</feature>
<dbReference type="InterPro" id="IPR002902">
    <property type="entry name" value="GNK2"/>
</dbReference>
<proteinExistence type="predicted"/>
<evidence type="ECO:0000256" key="2">
    <source>
        <dbReference type="ARBA" id="ARBA00022737"/>
    </source>
</evidence>
<dbReference type="AlphaFoldDB" id="W9RRT8"/>
<evidence type="ECO:0000259" key="5">
    <source>
        <dbReference type="PROSITE" id="PS51473"/>
    </source>
</evidence>
<evidence type="ECO:0000256" key="4">
    <source>
        <dbReference type="SAM" id="SignalP"/>
    </source>
</evidence>
<dbReference type="PANTHER" id="PTHR32099">
    <property type="entry name" value="CYSTEINE-RICH REPEAT SECRETORY PROTEIN"/>
    <property type="match status" value="1"/>
</dbReference>